<evidence type="ECO:0000313" key="3">
    <source>
        <dbReference type="Proteomes" id="UP001408356"/>
    </source>
</evidence>
<dbReference type="EMBL" id="JARVKF010000408">
    <property type="protein sequence ID" value="KAK9416208.1"/>
    <property type="molecule type" value="Genomic_DNA"/>
</dbReference>
<protein>
    <submittedName>
        <fullName evidence="2">Uncharacterized protein</fullName>
    </submittedName>
</protein>
<accession>A0ABR2UNK2</accession>
<dbReference type="Proteomes" id="UP001408356">
    <property type="component" value="Unassembled WGS sequence"/>
</dbReference>
<evidence type="ECO:0000313" key="2">
    <source>
        <dbReference type="EMBL" id="KAK9416208.1"/>
    </source>
</evidence>
<sequence>MMSLKEIVPGVFVVSVPAHDAGAFQGFFAAFKKTFVDKEDIPSCSSIATPSLIARLWSPFPGPPTSPLLVRPWMPPGEGTSSTGDEVGSKTQRQQAHSRQESEGSQSLKACSPALPLHPDLGRLQYPPARLPKPAYPNPPKGRAIRENVYFQPRPVSMASDDGPVIASYPVPGHEPAHPHTHSLSHSAPKVGSRHYIGSGMSIPWEKQPARDQRSGMIGFCNCCEQGAASRA</sequence>
<comment type="caution">
    <text evidence="2">The sequence shown here is derived from an EMBL/GenBank/DDBJ whole genome shotgun (WGS) entry which is preliminary data.</text>
</comment>
<evidence type="ECO:0000256" key="1">
    <source>
        <dbReference type="SAM" id="MobiDB-lite"/>
    </source>
</evidence>
<organism evidence="2 3">
    <name type="scientific">Seiridium unicorne</name>
    <dbReference type="NCBI Taxonomy" id="138068"/>
    <lineage>
        <taxon>Eukaryota</taxon>
        <taxon>Fungi</taxon>
        <taxon>Dikarya</taxon>
        <taxon>Ascomycota</taxon>
        <taxon>Pezizomycotina</taxon>
        <taxon>Sordariomycetes</taxon>
        <taxon>Xylariomycetidae</taxon>
        <taxon>Amphisphaeriales</taxon>
        <taxon>Sporocadaceae</taxon>
        <taxon>Seiridium</taxon>
    </lineage>
</organism>
<name>A0ABR2UNK2_9PEZI</name>
<proteinExistence type="predicted"/>
<feature type="region of interest" description="Disordered" evidence="1">
    <location>
        <begin position="67"/>
        <end position="114"/>
    </location>
</feature>
<gene>
    <name evidence="2" type="ORF">SUNI508_09788</name>
</gene>
<keyword evidence="3" id="KW-1185">Reference proteome</keyword>
<reference evidence="2 3" key="1">
    <citation type="journal article" date="2024" name="J. Plant Pathol.">
        <title>Sequence and assembly of the genome of Seiridium unicorne, isolate CBS 538.82, causal agent of cypress canker disease.</title>
        <authorList>
            <person name="Scali E."/>
            <person name="Rocca G.D."/>
            <person name="Danti R."/>
            <person name="Garbelotto M."/>
            <person name="Barberini S."/>
            <person name="Baroncelli R."/>
            <person name="Emiliani G."/>
        </authorList>
    </citation>
    <scope>NUCLEOTIDE SEQUENCE [LARGE SCALE GENOMIC DNA]</scope>
    <source>
        <strain evidence="2 3">BM-138-508</strain>
    </source>
</reference>
<feature type="compositionally biased region" description="Polar residues" evidence="1">
    <location>
        <begin position="79"/>
        <end position="109"/>
    </location>
</feature>